<keyword evidence="2" id="KW-1185">Reference proteome</keyword>
<dbReference type="GeneID" id="95553582"/>
<dbReference type="RefSeq" id="WP_085227566.1">
    <property type="nucleotide sequence ID" value="NZ_BSQD01000004.1"/>
</dbReference>
<accession>A0A1X7EFV9</accession>
<dbReference type="InterPro" id="IPR003789">
    <property type="entry name" value="Asn/Gln_tRNA_amidoTrase-B-like"/>
</dbReference>
<dbReference type="InterPro" id="IPR023168">
    <property type="entry name" value="GatB_Yqey_C_2"/>
</dbReference>
<dbReference type="STRING" id="28094.SAMN06295900_105335"/>
<reference evidence="2" key="1">
    <citation type="submission" date="2017-04" db="EMBL/GenBank/DDBJ databases">
        <authorList>
            <person name="Varghese N."/>
            <person name="Submissions S."/>
        </authorList>
    </citation>
    <scope>NUCLEOTIDE SEQUENCE [LARGE SCALE GENOMIC DNA]</scope>
    <source>
        <strain evidence="2">Ballard 720</strain>
    </source>
</reference>
<evidence type="ECO:0000313" key="1">
    <source>
        <dbReference type="EMBL" id="SMF33176.1"/>
    </source>
</evidence>
<dbReference type="AlphaFoldDB" id="A0A1X7EFV9"/>
<proteinExistence type="predicted"/>
<gene>
    <name evidence="1" type="ORF">SAMN06295900_105335</name>
</gene>
<dbReference type="Gene3D" id="1.10.10.410">
    <property type="match status" value="1"/>
</dbReference>
<dbReference type="InterPro" id="IPR042184">
    <property type="entry name" value="YqeY/Aim41_N"/>
</dbReference>
<dbReference type="Gene3D" id="1.10.1510.10">
    <property type="entry name" value="Uncharacterised protein YqeY/AIM41 PF09424, N-terminal domain"/>
    <property type="match status" value="1"/>
</dbReference>
<dbReference type="GO" id="GO:0016884">
    <property type="term" value="F:carbon-nitrogen ligase activity, with glutamine as amido-N-donor"/>
    <property type="evidence" value="ECO:0007669"/>
    <property type="project" value="InterPro"/>
</dbReference>
<protein>
    <recommendedName>
        <fullName evidence="3">Glutamyl-tRNA amidotransferase</fullName>
    </recommendedName>
</protein>
<dbReference type="PANTHER" id="PTHR28055:SF1">
    <property type="entry name" value="ALTERED INHERITANCE OF MITOCHONDRIA PROTEIN 41, MITOCHONDRIAL"/>
    <property type="match status" value="1"/>
</dbReference>
<organism evidence="1 2">
    <name type="scientific">Trinickia caryophylli</name>
    <name type="common">Paraburkholderia caryophylli</name>
    <dbReference type="NCBI Taxonomy" id="28094"/>
    <lineage>
        <taxon>Bacteria</taxon>
        <taxon>Pseudomonadati</taxon>
        <taxon>Pseudomonadota</taxon>
        <taxon>Betaproteobacteria</taxon>
        <taxon>Burkholderiales</taxon>
        <taxon>Burkholderiaceae</taxon>
        <taxon>Trinickia</taxon>
    </lineage>
</organism>
<dbReference type="PANTHER" id="PTHR28055">
    <property type="entry name" value="ALTERED INHERITANCE OF MITOCHONDRIA PROTEIN 41, MITOCHONDRIAL"/>
    <property type="match status" value="1"/>
</dbReference>
<evidence type="ECO:0000313" key="2">
    <source>
        <dbReference type="Proteomes" id="UP000192911"/>
    </source>
</evidence>
<dbReference type="Proteomes" id="UP000192911">
    <property type="component" value="Unassembled WGS sequence"/>
</dbReference>
<dbReference type="InterPro" id="IPR019004">
    <property type="entry name" value="YqeY/Aim41"/>
</dbReference>
<dbReference type="OrthoDB" id="9788127at2"/>
<name>A0A1X7EFV9_TRICW</name>
<evidence type="ECO:0008006" key="3">
    <source>
        <dbReference type="Google" id="ProtNLM"/>
    </source>
</evidence>
<dbReference type="EMBL" id="FXAH01000005">
    <property type="protein sequence ID" value="SMF33176.1"/>
    <property type="molecule type" value="Genomic_DNA"/>
</dbReference>
<sequence>MSLKDRINDDMKAAMRARETQRLATVRLLLAAIKQREVDERTTLDDAGITAVIDKMIKQRKDSISQFEAAGRTDLVEQESAELAVLAAYMPEQMSEAEIAAEVRAAVAQTGAAGPQDMGKVMGLLKGKLAGRADMTAVSGLVKAALAK</sequence>
<dbReference type="Pfam" id="PF09424">
    <property type="entry name" value="YqeY"/>
    <property type="match status" value="1"/>
</dbReference>
<dbReference type="SUPFAM" id="SSF89095">
    <property type="entry name" value="GatB/YqeY motif"/>
    <property type="match status" value="1"/>
</dbReference>